<dbReference type="EC" id="5.2.1.8" evidence="2"/>
<organism evidence="9 10">
    <name type="scientific">Hanamia caeni</name>
    <dbReference type="NCBI Taxonomy" id="2294116"/>
    <lineage>
        <taxon>Bacteria</taxon>
        <taxon>Pseudomonadati</taxon>
        <taxon>Bacteroidota</taxon>
        <taxon>Chitinophagia</taxon>
        <taxon>Chitinophagales</taxon>
        <taxon>Chitinophagaceae</taxon>
        <taxon>Hanamia</taxon>
    </lineage>
</organism>
<evidence type="ECO:0000256" key="4">
    <source>
        <dbReference type="ARBA" id="ARBA00023110"/>
    </source>
</evidence>
<comment type="caution">
    <text evidence="9">The sequence shown here is derived from an EMBL/GenBank/DDBJ whole genome shotgun (WGS) entry which is preliminary data.</text>
</comment>
<evidence type="ECO:0000256" key="1">
    <source>
        <dbReference type="ARBA" id="ARBA00000971"/>
    </source>
</evidence>
<dbReference type="OrthoDB" id="14196at2"/>
<dbReference type="GO" id="GO:0003755">
    <property type="term" value="F:peptidyl-prolyl cis-trans isomerase activity"/>
    <property type="evidence" value="ECO:0007669"/>
    <property type="project" value="UniProtKB-KW"/>
</dbReference>
<sequence length="643" mass="73001">MKKLVLVFLGFLFTCFSFAQTLFTYGNHQVSAAEFLNAYNKNKTDSVTTSKALREYLDLYINFKLKVQAAKDLHLDTLPSLIADLQNFRDQVKKNYLTDTNEIQRLEDEAFERGQKDIHSIFYFINTSAEKDSSKAFEKVNHLSELLNSAKKDAEVIQAFNASNQMQAQKQDLGYITVFTLPYQFENVVYSLKPGQVSKPYPARNGYFIFKNVGERHAVGKITVAQILLAVPAGESAVKIKQKSLADSIYGALQNGSDFEELAKKYSDDRNTFMNGGLMPEFGTAKYDSSFENHAFALGHDGQISAPFETEFGYHILKRISAAPVPASKDNENYLYSLKQQVLSDSREQIARKKFITEIKPAVGLKNEAVKKSDLWKVTDSALLQNKPIISGSVNKSTVLFTFNNGQKVKVADWLLYLKSVNRDWGKDAEKAYQQLWPVFIDEYSVENYASRLEKYNSAFKAQIDEFRDGNLLFEIMQRKIWNKASSDTIALKQYFNDHKNKYTWSASADAVIYSCSSAEVAKKLIAEIKRGRNWREIVNENGSTVQADSGRFELGQIPVVERTAFDEGLITLPVINKNDGTAVFAKIIKLYPGDQQRNFDDAKGLVINDYQNYLEQQWVAKLKKKYPVKVNEKVFQSLLGSH</sequence>
<evidence type="ECO:0000256" key="3">
    <source>
        <dbReference type="ARBA" id="ARBA00022729"/>
    </source>
</evidence>
<dbReference type="Pfam" id="PF00639">
    <property type="entry name" value="Rotamase"/>
    <property type="match status" value="2"/>
</dbReference>
<evidence type="ECO:0000256" key="6">
    <source>
        <dbReference type="PROSITE-ProRule" id="PRU00278"/>
    </source>
</evidence>
<dbReference type="InterPro" id="IPR050245">
    <property type="entry name" value="PrsA_foldase"/>
</dbReference>
<accession>A0A3M9NBC1</accession>
<dbReference type="SUPFAM" id="SSF54534">
    <property type="entry name" value="FKBP-like"/>
    <property type="match status" value="2"/>
</dbReference>
<dbReference type="Gene3D" id="3.10.50.40">
    <property type="match status" value="3"/>
</dbReference>
<dbReference type="Gene3D" id="1.10.4030.10">
    <property type="entry name" value="Porin chaperone SurA, peptide-binding domain"/>
    <property type="match status" value="1"/>
</dbReference>
<gene>
    <name evidence="9" type="ORF">EFY79_15560</name>
</gene>
<reference evidence="9 10" key="1">
    <citation type="submission" date="2018-11" db="EMBL/GenBank/DDBJ databases">
        <title>Draft genome sequence of Ferruginibacter sp. BO-59.</title>
        <authorList>
            <person name="Im W.T."/>
        </authorList>
    </citation>
    <scope>NUCLEOTIDE SEQUENCE [LARGE SCALE GENOMIC DNA]</scope>
    <source>
        <strain evidence="9 10">BO-59</strain>
    </source>
</reference>
<dbReference type="PANTHER" id="PTHR47245">
    <property type="entry name" value="PEPTIDYLPROLYL ISOMERASE"/>
    <property type="match status" value="1"/>
</dbReference>
<feature type="domain" description="PpiC" evidence="8">
    <location>
        <begin position="219"/>
        <end position="321"/>
    </location>
</feature>
<dbReference type="RefSeq" id="WP_123121648.1">
    <property type="nucleotide sequence ID" value="NZ_RJJR01000013.1"/>
</dbReference>
<dbReference type="AlphaFoldDB" id="A0A3M9NBC1"/>
<protein>
    <recommendedName>
        <fullName evidence="2">peptidylprolyl isomerase</fullName>
        <ecNumber evidence="2">5.2.1.8</ecNumber>
    </recommendedName>
</protein>
<proteinExistence type="predicted"/>
<keyword evidence="10" id="KW-1185">Reference proteome</keyword>
<dbReference type="Proteomes" id="UP000267223">
    <property type="component" value="Unassembled WGS sequence"/>
</dbReference>
<keyword evidence="5 6" id="KW-0413">Isomerase</keyword>
<dbReference type="PROSITE" id="PS50198">
    <property type="entry name" value="PPIC_PPIASE_2"/>
    <property type="match status" value="2"/>
</dbReference>
<dbReference type="InterPro" id="IPR046357">
    <property type="entry name" value="PPIase_dom_sf"/>
</dbReference>
<evidence type="ECO:0000256" key="5">
    <source>
        <dbReference type="ARBA" id="ARBA00023235"/>
    </source>
</evidence>
<feature type="signal peptide" evidence="7">
    <location>
        <begin position="1"/>
        <end position="19"/>
    </location>
</feature>
<dbReference type="PANTHER" id="PTHR47245:SF1">
    <property type="entry name" value="FOLDASE PROTEIN PRSA"/>
    <property type="match status" value="1"/>
</dbReference>
<evidence type="ECO:0000256" key="7">
    <source>
        <dbReference type="SAM" id="SignalP"/>
    </source>
</evidence>
<feature type="domain" description="PpiC" evidence="8">
    <location>
        <begin position="115"/>
        <end position="214"/>
    </location>
</feature>
<dbReference type="InterPro" id="IPR000297">
    <property type="entry name" value="PPIase_PpiC"/>
</dbReference>
<evidence type="ECO:0000256" key="2">
    <source>
        <dbReference type="ARBA" id="ARBA00013194"/>
    </source>
</evidence>
<name>A0A3M9NBC1_9BACT</name>
<evidence type="ECO:0000259" key="8">
    <source>
        <dbReference type="PROSITE" id="PS50198"/>
    </source>
</evidence>
<evidence type="ECO:0000313" key="10">
    <source>
        <dbReference type="Proteomes" id="UP000267223"/>
    </source>
</evidence>
<dbReference type="EMBL" id="RJJR01000013">
    <property type="protein sequence ID" value="RNI34587.1"/>
    <property type="molecule type" value="Genomic_DNA"/>
</dbReference>
<comment type="catalytic activity">
    <reaction evidence="1">
        <text>[protein]-peptidylproline (omega=180) = [protein]-peptidylproline (omega=0)</text>
        <dbReference type="Rhea" id="RHEA:16237"/>
        <dbReference type="Rhea" id="RHEA-COMP:10747"/>
        <dbReference type="Rhea" id="RHEA-COMP:10748"/>
        <dbReference type="ChEBI" id="CHEBI:83833"/>
        <dbReference type="ChEBI" id="CHEBI:83834"/>
        <dbReference type="EC" id="5.2.1.8"/>
    </reaction>
</comment>
<evidence type="ECO:0000313" key="9">
    <source>
        <dbReference type="EMBL" id="RNI34587.1"/>
    </source>
</evidence>
<keyword evidence="3 7" id="KW-0732">Signal</keyword>
<feature type="chain" id="PRO_5018013671" description="peptidylprolyl isomerase" evidence="7">
    <location>
        <begin position="20"/>
        <end position="643"/>
    </location>
</feature>
<keyword evidence="4 6" id="KW-0697">Rotamase</keyword>